<dbReference type="InterPro" id="IPR000573">
    <property type="entry name" value="AconitaseA/IPMdHydase_ssu_swvl"/>
</dbReference>
<comment type="caution">
    <text evidence="8">The sequence shown here is derived from an EMBL/GenBank/DDBJ whole genome shotgun (WGS) entry which is preliminary data.</text>
</comment>
<gene>
    <name evidence="8" type="ORF">EH55_05130</name>
</gene>
<dbReference type="InterPro" id="IPR036008">
    <property type="entry name" value="Aconitase_4Fe-4S_dom"/>
</dbReference>
<dbReference type="GO" id="GO:0046872">
    <property type="term" value="F:metal ion binding"/>
    <property type="evidence" value="ECO:0007669"/>
    <property type="project" value="UniProtKB-KW"/>
</dbReference>
<dbReference type="NCBIfam" id="NF008503">
    <property type="entry name" value="PRK11413.1"/>
    <property type="match status" value="1"/>
</dbReference>
<comment type="cofactor">
    <cofactor evidence="1">
        <name>[4Fe-4S] cluster</name>
        <dbReference type="ChEBI" id="CHEBI:49883"/>
    </cofactor>
</comment>
<feature type="domain" description="Aconitase A/isopropylmalate dehydratase small subunit swivel" evidence="7">
    <location>
        <begin position="660"/>
        <end position="702"/>
    </location>
</feature>
<evidence type="ECO:0000256" key="3">
    <source>
        <dbReference type="ARBA" id="ARBA00022723"/>
    </source>
</evidence>
<keyword evidence="9" id="KW-1185">Reference proteome</keyword>
<evidence type="ECO:0000256" key="5">
    <source>
        <dbReference type="ARBA" id="ARBA00023014"/>
    </source>
</evidence>
<dbReference type="GeneID" id="90983675"/>
<comment type="similarity">
    <text evidence="2">Belongs to the aconitase/IPM isomerase family.</text>
</comment>
<dbReference type="InterPro" id="IPR001030">
    <property type="entry name" value="Acoase/IPM_deHydtase_lsu_aba"/>
</dbReference>
<dbReference type="PANTHER" id="PTHR43160">
    <property type="entry name" value="ACONITATE HYDRATASE B"/>
    <property type="match status" value="1"/>
</dbReference>
<evidence type="ECO:0000256" key="1">
    <source>
        <dbReference type="ARBA" id="ARBA00001966"/>
    </source>
</evidence>
<dbReference type="EMBL" id="JMKI01000031">
    <property type="protein sequence ID" value="KEJ92384.1"/>
    <property type="molecule type" value="Genomic_DNA"/>
</dbReference>
<dbReference type="OrthoDB" id="9764318at2"/>
<name>A0A073IRH3_9BACT</name>
<dbReference type="GO" id="GO:0005829">
    <property type="term" value="C:cytosol"/>
    <property type="evidence" value="ECO:0007669"/>
    <property type="project" value="TreeGrafter"/>
</dbReference>
<dbReference type="Proteomes" id="UP000027665">
    <property type="component" value="Unassembled WGS sequence"/>
</dbReference>
<evidence type="ECO:0000256" key="2">
    <source>
        <dbReference type="ARBA" id="ARBA00007185"/>
    </source>
</evidence>
<dbReference type="eggNOG" id="COG1048">
    <property type="taxonomic scope" value="Bacteria"/>
</dbReference>
<dbReference type="InterPro" id="IPR015928">
    <property type="entry name" value="Aconitase/3IPM_dehydase_swvl"/>
</dbReference>
<dbReference type="InterPro" id="IPR050926">
    <property type="entry name" value="Aconitase/IPM_isomerase"/>
</dbReference>
<proteinExistence type="inferred from homology"/>
<dbReference type="AlphaFoldDB" id="A0A073IRH3"/>
<accession>A0A073IRH3</accession>
<sequence length="775" mass="83447">MIKLFGKGAWLLKGAVLVEDADKKSVPQLSEELRAAGLELPEKPSFDKKSAARGTIAAKIIAEHNASGTEDDYRLRFDSLASHDITYVGIIQTALASGMKKFPVPYVMTNCHNSLCAVGGTINEDDHLFGLSAAKKFGGEFVPAHLAVIHSYVREMMSGCGRMILGSDSHTRYGALGTMGVGEGGPELVKQLVGRTYDLPRADVAAVYLTGAPKPGVGPQDVALAIIGAVFKNGFVKNKVMEFVGPGVSKLPVDFRCGVDVMTTETACWSSVWRTDEKVEEYFNIHGRPDAYKRLDPDDAAWYDAAIVVELDKIKPMVALPFHPSCVYTIDELSANPHEILKKVEEDARRKLENPELDLGLTEKIDENGKIHVDQGIIAGCSGGTFDNVVAAAQIMKGRSTGSGEFALSIYPGSQPAMLALTNNGSIADLIEAGAVVKTAFCGPCFGAGDTPANRGFSIRHTTRNFPNREGSKPGEGQISSVALMDARSIAATAANGGVLTSAERYGELLHEMPYSFCGDIYKKKVFHGYGKGDDDVELIYGPNIKPWPKVWPLAENLLLMMASVITDPVTTTDELIPSGETSSLRSNPIKLAQFALSRKDPLYVKRAKEAEQLDIARREAVEKGKPLPCEVKKLFEIAGVSGAAGETMIGSLIFAVKPGDGSAREQAASSQKVLGGQANIAEEYATKRYRSNLINWGMIPFIADKGDRDKFETEQWVFIPGIRKAVAGGEDKVEAQLIGKDGAKKKITLAMPGLSEDDRAVILAGCLMNHYANE</sequence>
<dbReference type="InterPro" id="IPR015931">
    <property type="entry name" value="Acnase/IPM_dHydase_lsu_aba_1/3"/>
</dbReference>
<dbReference type="SUPFAM" id="SSF53732">
    <property type="entry name" value="Aconitase iron-sulfur domain"/>
    <property type="match status" value="1"/>
</dbReference>
<evidence type="ECO:0000259" key="6">
    <source>
        <dbReference type="Pfam" id="PF00330"/>
    </source>
</evidence>
<dbReference type="Pfam" id="PF00694">
    <property type="entry name" value="Aconitase_C"/>
    <property type="match status" value="1"/>
</dbReference>
<dbReference type="Pfam" id="PF00330">
    <property type="entry name" value="Aconitase"/>
    <property type="match status" value="1"/>
</dbReference>
<dbReference type="Gene3D" id="3.40.1060.10">
    <property type="entry name" value="Aconitase, Domain 2"/>
    <property type="match status" value="1"/>
</dbReference>
<dbReference type="RefSeq" id="WP_037976186.1">
    <property type="nucleotide sequence ID" value="NZ_JMKI01000031.1"/>
</dbReference>
<evidence type="ECO:0000256" key="4">
    <source>
        <dbReference type="ARBA" id="ARBA00023004"/>
    </source>
</evidence>
<dbReference type="InterPro" id="IPR015932">
    <property type="entry name" value="Aconitase_dom2"/>
</dbReference>
<dbReference type="Gene3D" id="3.20.19.10">
    <property type="entry name" value="Aconitase, domain 4"/>
    <property type="match status" value="1"/>
</dbReference>
<protein>
    <submittedName>
        <fullName evidence="8">Aconitase</fullName>
    </submittedName>
</protein>
<dbReference type="PATRIC" id="fig|2754.20.peg.215"/>
<dbReference type="GO" id="GO:0051539">
    <property type="term" value="F:4 iron, 4 sulfur cluster binding"/>
    <property type="evidence" value="ECO:0007669"/>
    <property type="project" value="TreeGrafter"/>
</dbReference>
<keyword evidence="3" id="KW-0479">Metal-binding</keyword>
<feature type="domain" description="Aconitase/3-isopropylmalate dehydratase large subunit alpha/beta/alpha" evidence="6">
    <location>
        <begin position="59"/>
        <end position="491"/>
    </location>
</feature>
<dbReference type="SUPFAM" id="SSF52016">
    <property type="entry name" value="LeuD/IlvD-like"/>
    <property type="match status" value="1"/>
</dbReference>
<dbReference type="STRING" id="2754.EH55_05130"/>
<keyword evidence="4" id="KW-0408">Iron</keyword>
<organism evidence="8 9">
    <name type="scientific">Synergistes jonesii</name>
    <dbReference type="NCBI Taxonomy" id="2754"/>
    <lineage>
        <taxon>Bacteria</taxon>
        <taxon>Thermotogati</taxon>
        <taxon>Synergistota</taxon>
        <taxon>Synergistia</taxon>
        <taxon>Synergistales</taxon>
        <taxon>Synergistaceae</taxon>
        <taxon>Synergistes</taxon>
    </lineage>
</organism>
<reference evidence="8 9" key="1">
    <citation type="submission" date="2014-04" db="EMBL/GenBank/DDBJ databases">
        <title>Draft Genome Sequence of Synergistes jonesii.</title>
        <authorList>
            <person name="Coil D.A."/>
            <person name="Eisen J.A."/>
            <person name="Holland-Moritz H.E."/>
        </authorList>
    </citation>
    <scope>NUCLEOTIDE SEQUENCE [LARGE SCALE GENOMIC DNA]</scope>
    <source>
        <strain evidence="8 9">78-1</strain>
    </source>
</reference>
<dbReference type="PANTHER" id="PTHR43160:SF3">
    <property type="entry name" value="ACONITATE HYDRATASE, MITOCHONDRIAL"/>
    <property type="match status" value="1"/>
</dbReference>
<dbReference type="GO" id="GO:0003994">
    <property type="term" value="F:aconitate hydratase activity"/>
    <property type="evidence" value="ECO:0007669"/>
    <property type="project" value="TreeGrafter"/>
</dbReference>
<evidence type="ECO:0000259" key="7">
    <source>
        <dbReference type="Pfam" id="PF00694"/>
    </source>
</evidence>
<evidence type="ECO:0000313" key="8">
    <source>
        <dbReference type="EMBL" id="KEJ92384.1"/>
    </source>
</evidence>
<keyword evidence="5" id="KW-0411">Iron-sulfur</keyword>
<dbReference type="GO" id="GO:0006099">
    <property type="term" value="P:tricarboxylic acid cycle"/>
    <property type="evidence" value="ECO:0007669"/>
    <property type="project" value="TreeGrafter"/>
</dbReference>
<evidence type="ECO:0000313" key="9">
    <source>
        <dbReference type="Proteomes" id="UP000027665"/>
    </source>
</evidence>
<dbReference type="Gene3D" id="3.30.499.10">
    <property type="entry name" value="Aconitase, domain 3"/>
    <property type="match status" value="2"/>
</dbReference>